<proteinExistence type="predicted"/>
<keyword evidence="2" id="KW-1185">Reference proteome</keyword>
<dbReference type="AlphaFoldDB" id="A0A4Y7QF75"/>
<evidence type="ECO:0000313" key="2">
    <source>
        <dbReference type="Proteomes" id="UP000294933"/>
    </source>
</evidence>
<reference evidence="1 2" key="1">
    <citation type="submission" date="2018-06" db="EMBL/GenBank/DDBJ databases">
        <title>A transcriptomic atlas of mushroom development highlights an independent origin of complex multicellularity.</title>
        <authorList>
            <consortium name="DOE Joint Genome Institute"/>
            <person name="Krizsan K."/>
            <person name="Almasi E."/>
            <person name="Merenyi Z."/>
            <person name="Sahu N."/>
            <person name="Viragh M."/>
            <person name="Koszo T."/>
            <person name="Mondo S."/>
            <person name="Kiss B."/>
            <person name="Balint B."/>
            <person name="Kues U."/>
            <person name="Barry K."/>
            <person name="Hegedus J.C."/>
            <person name="Henrissat B."/>
            <person name="Johnson J."/>
            <person name="Lipzen A."/>
            <person name="Ohm R."/>
            <person name="Nagy I."/>
            <person name="Pangilinan J."/>
            <person name="Yan J."/>
            <person name="Xiong Y."/>
            <person name="Grigoriev I.V."/>
            <person name="Hibbett D.S."/>
            <person name="Nagy L.G."/>
        </authorList>
    </citation>
    <scope>NUCLEOTIDE SEQUENCE [LARGE SCALE GENOMIC DNA]</scope>
    <source>
        <strain evidence="1 2">SZMC22713</strain>
    </source>
</reference>
<sequence length="284" mass="31725">MTTDFLADFGDLGLLDDPENAQCRGERLSTAFQQSKIDFTSEKAFTESSWYDPPEIPPPSPLLVRNIDYLIQKLYLQGKFSDTLQLVLSQIEMEQENDGKNGRTKELFDIAMRCAIRLNDAKVVESLASKTVPWWHSAPGLAELSANAYLIARRPRDALSGALCAIHLRGTLPPYISLVAQALEMLQQDASNTQSFDSMLSVVKPHTSPFRPLFPELLWADRPRGQSRTEAGIILDPVDVFAAKSFAESCGISVLDQDRLVRLLCRQRNASEDVEHSDKTVRSL</sequence>
<evidence type="ECO:0000313" key="1">
    <source>
        <dbReference type="EMBL" id="TDL25742.1"/>
    </source>
</evidence>
<accession>A0A4Y7QF75</accession>
<dbReference type="OrthoDB" id="2124108at2759"/>
<gene>
    <name evidence="1" type="ORF">BD410DRAFT_606454</name>
</gene>
<dbReference type="Proteomes" id="UP000294933">
    <property type="component" value="Unassembled WGS sequence"/>
</dbReference>
<protein>
    <submittedName>
        <fullName evidence="1">Uncharacterized protein</fullName>
    </submittedName>
</protein>
<dbReference type="EMBL" id="ML170163">
    <property type="protein sequence ID" value="TDL25742.1"/>
    <property type="molecule type" value="Genomic_DNA"/>
</dbReference>
<organism evidence="1 2">
    <name type="scientific">Rickenella mellea</name>
    <dbReference type="NCBI Taxonomy" id="50990"/>
    <lineage>
        <taxon>Eukaryota</taxon>
        <taxon>Fungi</taxon>
        <taxon>Dikarya</taxon>
        <taxon>Basidiomycota</taxon>
        <taxon>Agaricomycotina</taxon>
        <taxon>Agaricomycetes</taxon>
        <taxon>Hymenochaetales</taxon>
        <taxon>Rickenellaceae</taxon>
        <taxon>Rickenella</taxon>
    </lineage>
</organism>
<dbReference type="VEuPathDB" id="FungiDB:BD410DRAFT_606454"/>
<name>A0A4Y7QF75_9AGAM</name>